<dbReference type="RefSeq" id="XP_056491752.1">
    <property type="nucleotide sequence ID" value="XM_056629018.1"/>
</dbReference>
<keyword evidence="3" id="KW-1185">Reference proteome</keyword>
<evidence type="ECO:0000256" key="1">
    <source>
        <dbReference type="SAM" id="Phobius"/>
    </source>
</evidence>
<organism evidence="2 3">
    <name type="scientific">Penicillium cosmopolitanum</name>
    <dbReference type="NCBI Taxonomy" id="1131564"/>
    <lineage>
        <taxon>Eukaryota</taxon>
        <taxon>Fungi</taxon>
        <taxon>Dikarya</taxon>
        <taxon>Ascomycota</taxon>
        <taxon>Pezizomycotina</taxon>
        <taxon>Eurotiomycetes</taxon>
        <taxon>Eurotiomycetidae</taxon>
        <taxon>Eurotiales</taxon>
        <taxon>Aspergillaceae</taxon>
        <taxon>Penicillium</taxon>
    </lineage>
</organism>
<reference evidence="2" key="2">
    <citation type="journal article" date="2023" name="IMA Fungus">
        <title>Comparative genomic study of the Penicillium genus elucidates a diverse pangenome and 15 lateral gene transfer events.</title>
        <authorList>
            <person name="Petersen C."/>
            <person name="Sorensen T."/>
            <person name="Nielsen M.R."/>
            <person name="Sondergaard T.E."/>
            <person name="Sorensen J.L."/>
            <person name="Fitzpatrick D.A."/>
            <person name="Frisvad J.C."/>
            <person name="Nielsen K.L."/>
        </authorList>
    </citation>
    <scope>NUCLEOTIDE SEQUENCE</scope>
    <source>
        <strain evidence="2">IBT 29677</strain>
    </source>
</reference>
<evidence type="ECO:0000313" key="3">
    <source>
        <dbReference type="Proteomes" id="UP001147747"/>
    </source>
</evidence>
<keyword evidence="1" id="KW-0812">Transmembrane</keyword>
<dbReference type="GeneID" id="81367998"/>
<feature type="transmembrane region" description="Helical" evidence="1">
    <location>
        <begin position="220"/>
        <end position="250"/>
    </location>
</feature>
<dbReference type="EMBL" id="JAPZBU010000005">
    <property type="protein sequence ID" value="KAJ5404510.1"/>
    <property type="molecule type" value="Genomic_DNA"/>
</dbReference>
<proteinExistence type="predicted"/>
<keyword evidence="1" id="KW-1133">Transmembrane helix</keyword>
<gene>
    <name evidence="2" type="ORF">N7509_004381</name>
</gene>
<dbReference type="OrthoDB" id="10624329at2759"/>
<evidence type="ECO:0000313" key="2">
    <source>
        <dbReference type="EMBL" id="KAJ5404510.1"/>
    </source>
</evidence>
<keyword evidence="1" id="KW-0472">Membrane</keyword>
<dbReference type="Proteomes" id="UP001147747">
    <property type="component" value="Unassembled WGS sequence"/>
</dbReference>
<name>A0A9W9W6V3_9EURO</name>
<sequence>METVADDFINVNFGTSNAKVRLDFKFGTAPKRLAPAETSTTPKIRQRFGRLVRSGARKTADTLSHGTKETFHPFSIYRMSGASALAVLSGLYDQRELFREAVFRADTDLEKIDSITRRPFFNHEALRHVVEEAAIRGVLAQIPPGNHPAGSALKGAHRLIGLWLDCANNNRGPFRTTAQDLFFELNNIGPGAVPPCLCLSGVIRFGKDAKRKDTKSKKHLSIAISVLGAAVSGIPVPAVGVIGGVLGALADPIADKVFNSENITPEMLALQATIEDEVVANPGLIIATEYVYQLSKTVIHCGCSS</sequence>
<dbReference type="AlphaFoldDB" id="A0A9W9W6V3"/>
<reference evidence="2" key="1">
    <citation type="submission" date="2022-12" db="EMBL/GenBank/DDBJ databases">
        <authorList>
            <person name="Petersen C."/>
        </authorList>
    </citation>
    <scope>NUCLEOTIDE SEQUENCE</scope>
    <source>
        <strain evidence="2">IBT 29677</strain>
    </source>
</reference>
<protein>
    <submittedName>
        <fullName evidence="2">Uncharacterized protein</fullName>
    </submittedName>
</protein>
<comment type="caution">
    <text evidence="2">The sequence shown here is derived from an EMBL/GenBank/DDBJ whole genome shotgun (WGS) entry which is preliminary data.</text>
</comment>
<accession>A0A9W9W6V3</accession>